<proteinExistence type="predicted"/>
<feature type="compositionally biased region" description="Acidic residues" evidence="1">
    <location>
        <begin position="100"/>
        <end position="121"/>
    </location>
</feature>
<feature type="compositionally biased region" description="Basic and acidic residues" evidence="1">
    <location>
        <begin position="66"/>
        <end position="76"/>
    </location>
</feature>
<keyword evidence="3" id="KW-1185">Reference proteome</keyword>
<evidence type="ECO:0000256" key="1">
    <source>
        <dbReference type="SAM" id="MobiDB-lite"/>
    </source>
</evidence>
<protein>
    <submittedName>
        <fullName evidence="2">Uncharacterized protein</fullName>
    </submittedName>
</protein>
<comment type="caution">
    <text evidence="2">The sequence shown here is derived from an EMBL/GenBank/DDBJ whole genome shotgun (WGS) entry which is preliminary data.</text>
</comment>
<feature type="compositionally biased region" description="Polar residues" evidence="1">
    <location>
        <begin position="39"/>
        <end position="49"/>
    </location>
</feature>
<organism evidence="2 3">
    <name type="scientific">Thalassiosira oceanica</name>
    <name type="common">Marine diatom</name>
    <dbReference type="NCBI Taxonomy" id="159749"/>
    <lineage>
        <taxon>Eukaryota</taxon>
        <taxon>Sar</taxon>
        <taxon>Stramenopiles</taxon>
        <taxon>Ochrophyta</taxon>
        <taxon>Bacillariophyta</taxon>
        <taxon>Coscinodiscophyceae</taxon>
        <taxon>Thalassiosirophycidae</taxon>
        <taxon>Thalassiosirales</taxon>
        <taxon>Thalassiosiraceae</taxon>
        <taxon>Thalassiosira</taxon>
    </lineage>
</organism>
<sequence>MWNKLLGRQSDHDETTTAAPGDGTGMDERANDDDDALLSQESEAGQTVMSDGEVDAGAGAGGTAGGKKEAGGHDVPRGAQGERPGDGGGDDDDGKAPPEEAPEEAGEEEDKASATEDDMMD</sequence>
<gene>
    <name evidence="2" type="ORF">THAOC_26536</name>
</gene>
<accession>K0RJP7</accession>
<name>K0RJP7_THAOC</name>
<evidence type="ECO:0000313" key="2">
    <source>
        <dbReference type="EMBL" id="EJK53933.1"/>
    </source>
</evidence>
<dbReference type="EMBL" id="AGNL01036710">
    <property type="protein sequence ID" value="EJK53933.1"/>
    <property type="molecule type" value="Genomic_DNA"/>
</dbReference>
<reference evidence="2 3" key="1">
    <citation type="journal article" date="2012" name="Genome Biol.">
        <title>Genome and low-iron response of an oceanic diatom adapted to chronic iron limitation.</title>
        <authorList>
            <person name="Lommer M."/>
            <person name="Specht M."/>
            <person name="Roy A.S."/>
            <person name="Kraemer L."/>
            <person name="Andreson R."/>
            <person name="Gutowska M.A."/>
            <person name="Wolf J."/>
            <person name="Bergner S.V."/>
            <person name="Schilhabel M.B."/>
            <person name="Klostermeier U.C."/>
            <person name="Beiko R.G."/>
            <person name="Rosenstiel P."/>
            <person name="Hippler M."/>
            <person name="Laroche J."/>
        </authorList>
    </citation>
    <scope>NUCLEOTIDE SEQUENCE [LARGE SCALE GENOMIC DNA]</scope>
    <source>
        <strain evidence="2 3">CCMP1005</strain>
    </source>
</reference>
<dbReference type="Proteomes" id="UP000266841">
    <property type="component" value="Unassembled WGS sequence"/>
</dbReference>
<dbReference type="AlphaFoldDB" id="K0RJP7"/>
<feature type="region of interest" description="Disordered" evidence="1">
    <location>
        <begin position="1"/>
        <end position="121"/>
    </location>
</feature>
<evidence type="ECO:0000313" key="3">
    <source>
        <dbReference type="Proteomes" id="UP000266841"/>
    </source>
</evidence>
<feature type="non-terminal residue" evidence="2">
    <location>
        <position position="121"/>
    </location>
</feature>